<dbReference type="InterPro" id="IPR041881">
    <property type="entry name" value="PqqD_sf"/>
</dbReference>
<sequence length="131" mass="15824">MKNKKTQEEIEKQAQDTKHNFALYVPEIKQENWEEKDGKVVIHIKVTDPVKRFLAWMVKRTPETKLELDERCSTVWKYIDGNRTVYDIAKLMAETYKENVDGELYRLVTYLKYISKRGWIKFKEYDKEVEL</sequence>
<dbReference type="Gene3D" id="1.10.10.1150">
    <property type="entry name" value="Coenzyme PQQ synthesis protein D (PqqD)"/>
    <property type="match status" value="1"/>
</dbReference>
<organism evidence="1 2">
    <name type="scientific">Clostridium sulfidigenes</name>
    <dbReference type="NCBI Taxonomy" id="318464"/>
    <lineage>
        <taxon>Bacteria</taxon>
        <taxon>Bacillati</taxon>
        <taxon>Bacillota</taxon>
        <taxon>Clostridia</taxon>
        <taxon>Eubacteriales</taxon>
        <taxon>Clostridiaceae</taxon>
        <taxon>Clostridium</taxon>
    </lineage>
</organism>
<accession>A0A927WEI4</accession>
<evidence type="ECO:0000313" key="1">
    <source>
        <dbReference type="EMBL" id="MBE6061705.1"/>
    </source>
</evidence>
<evidence type="ECO:0000313" key="2">
    <source>
        <dbReference type="Proteomes" id="UP000768462"/>
    </source>
</evidence>
<dbReference type="Proteomes" id="UP000768462">
    <property type="component" value="Unassembled WGS sequence"/>
</dbReference>
<gene>
    <name evidence="1" type="ORF">E7215_16310</name>
</gene>
<comment type="caution">
    <text evidence="1">The sequence shown here is derived from an EMBL/GenBank/DDBJ whole genome shotgun (WGS) entry which is preliminary data.</text>
</comment>
<proteinExistence type="predicted"/>
<reference evidence="1" key="1">
    <citation type="submission" date="2019-04" db="EMBL/GenBank/DDBJ databases">
        <title>Evolution of Biomass-Degrading Anaerobic Consortia Revealed by Metagenomics.</title>
        <authorList>
            <person name="Peng X."/>
        </authorList>
    </citation>
    <scope>NUCLEOTIDE SEQUENCE</scope>
    <source>
        <strain evidence="1">SIG254</strain>
    </source>
</reference>
<dbReference type="AlphaFoldDB" id="A0A927WEI4"/>
<dbReference type="EMBL" id="SVCM01000192">
    <property type="protein sequence ID" value="MBE6061705.1"/>
    <property type="molecule type" value="Genomic_DNA"/>
</dbReference>
<protein>
    <submittedName>
        <fullName evidence="1">PqqD family peptide modification chaperone</fullName>
    </submittedName>
</protein>
<name>A0A927WEI4_9CLOT</name>